<protein>
    <recommendedName>
        <fullName evidence="3">Secreted protein</fullName>
    </recommendedName>
</protein>
<organism evidence="1 2">
    <name type="scientific">Caerostris extrusa</name>
    <name type="common">Bark spider</name>
    <name type="synonym">Caerostris bankana</name>
    <dbReference type="NCBI Taxonomy" id="172846"/>
    <lineage>
        <taxon>Eukaryota</taxon>
        <taxon>Metazoa</taxon>
        <taxon>Ecdysozoa</taxon>
        <taxon>Arthropoda</taxon>
        <taxon>Chelicerata</taxon>
        <taxon>Arachnida</taxon>
        <taxon>Araneae</taxon>
        <taxon>Araneomorphae</taxon>
        <taxon>Entelegynae</taxon>
        <taxon>Araneoidea</taxon>
        <taxon>Araneidae</taxon>
        <taxon>Caerostris</taxon>
    </lineage>
</organism>
<proteinExistence type="predicted"/>
<sequence length="85" mass="9647">MMLIRLRRRKKNGRSVFSCTCLFCAALHTLSMRSSPQIWFAESESHEAAAGNYSGTFPSVLQGRDQHYGRRGLQQCNAELLRCIP</sequence>
<evidence type="ECO:0000313" key="1">
    <source>
        <dbReference type="EMBL" id="GIX93415.1"/>
    </source>
</evidence>
<accession>A0AAV4P893</accession>
<comment type="caution">
    <text evidence="1">The sequence shown here is derived from an EMBL/GenBank/DDBJ whole genome shotgun (WGS) entry which is preliminary data.</text>
</comment>
<evidence type="ECO:0008006" key="3">
    <source>
        <dbReference type="Google" id="ProtNLM"/>
    </source>
</evidence>
<gene>
    <name evidence="1" type="ORF">CEXT_776481</name>
</gene>
<dbReference type="Proteomes" id="UP001054945">
    <property type="component" value="Unassembled WGS sequence"/>
</dbReference>
<reference evidence="1 2" key="1">
    <citation type="submission" date="2021-06" db="EMBL/GenBank/DDBJ databases">
        <title>Caerostris extrusa draft genome.</title>
        <authorList>
            <person name="Kono N."/>
            <person name="Arakawa K."/>
        </authorList>
    </citation>
    <scope>NUCLEOTIDE SEQUENCE [LARGE SCALE GENOMIC DNA]</scope>
</reference>
<evidence type="ECO:0000313" key="2">
    <source>
        <dbReference type="Proteomes" id="UP001054945"/>
    </source>
</evidence>
<keyword evidence="2" id="KW-1185">Reference proteome</keyword>
<name>A0AAV4P893_CAEEX</name>
<dbReference type="EMBL" id="BPLR01004244">
    <property type="protein sequence ID" value="GIX93415.1"/>
    <property type="molecule type" value="Genomic_DNA"/>
</dbReference>
<dbReference type="AlphaFoldDB" id="A0AAV4P893"/>